<keyword evidence="4" id="KW-0548">Nucleotidyltransferase</keyword>
<evidence type="ECO:0000313" key="7">
    <source>
        <dbReference type="EMBL" id="OII71052.1"/>
    </source>
</evidence>
<evidence type="ECO:0000259" key="6">
    <source>
        <dbReference type="Pfam" id="PF00136"/>
    </source>
</evidence>
<dbReference type="Proteomes" id="UP000186804">
    <property type="component" value="Unassembled WGS sequence"/>
</dbReference>
<evidence type="ECO:0000256" key="3">
    <source>
        <dbReference type="ARBA" id="ARBA00022679"/>
    </source>
</evidence>
<comment type="similarity">
    <text evidence="1">Belongs to the DNA polymerase type-B family.</text>
</comment>
<dbReference type="GO" id="GO:0000724">
    <property type="term" value="P:double-strand break repair via homologous recombination"/>
    <property type="evidence" value="ECO:0007669"/>
    <property type="project" value="TreeGrafter"/>
</dbReference>
<dbReference type="GO" id="GO:0005634">
    <property type="term" value="C:nucleus"/>
    <property type="evidence" value="ECO:0007669"/>
    <property type="project" value="TreeGrafter"/>
</dbReference>
<dbReference type="GO" id="GO:0000166">
    <property type="term" value="F:nucleotide binding"/>
    <property type="evidence" value="ECO:0007669"/>
    <property type="project" value="InterPro"/>
</dbReference>
<evidence type="ECO:0000256" key="1">
    <source>
        <dbReference type="ARBA" id="ARBA00005755"/>
    </source>
</evidence>
<evidence type="ECO:0000313" key="8">
    <source>
        <dbReference type="Proteomes" id="UP000186804"/>
    </source>
</evidence>
<proteinExistence type="inferred from homology"/>
<evidence type="ECO:0000256" key="2">
    <source>
        <dbReference type="ARBA" id="ARBA00012417"/>
    </source>
</evidence>
<dbReference type="SMART" id="SM00486">
    <property type="entry name" value="POLBc"/>
    <property type="match status" value="1"/>
</dbReference>
<dbReference type="PRINTS" id="PR00106">
    <property type="entry name" value="DNAPOLB"/>
</dbReference>
<dbReference type="InterPro" id="IPR043502">
    <property type="entry name" value="DNA/RNA_pol_sf"/>
</dbReference>
<sequence length="1218" mass="141951">MTPAGQSCLLNIHDFYPYFWVEIPDEVEKSEESDLLYFFEMVLNDIIVRCNSSNQNIYEYEESEYPEDLEMVILMFKILVLINIKSKNKTSCSKYKQKLIFKLCIEDKYPLYGYYMNYQRPIEFNGVCFECFEVHILSKLRFLTDFKINGTDYILLKNITFRSPLPKKNFQDNRKPSSNLDQRSEDNKNQLTRTITSGIDIILSGCKVINKKETILEYLNTEYDLSNNNKSSEECHPNDVLQYNNSFKYIIGGSIQNSNIPKPLFYKDTENKEIVYSKELEIIDIDYQKTVDNVCLFLTLEPATFLDPIDFIYPRSNKLTNLESVFFFKVPPTSSEVLASLGLDKSIISKYKLFEKFLTKEISNEIGNISNLEEYNSGDLNEIKHRNSYDIVKPVSRYSDVTTDTPINYNRSDPLDDSIIALAYTLRSKKYNKEIVSGLIIVDKETTIKYSDPTNSINLTNHSLLRSLFSLESFPNLDLTIVNTEIELINAIVELFHYYDPHIVFALDNNIHGRRKSNNSFNLQFNKLEKRINGRILLYINQIIRLEYNTLDTEMYSIIKLILNNIIPNINPPVLKLNMLYEILDKLGTIPKYIECSQLYGLDFLSIQARGSQYRVESILLKACERHNFVLFSPTKEHVMNQNTLIGQPMIIEPNSSLQYSPVTLLDFQSLYPSIMMAYNVGDNQHINEITNKLGTKDDYPWFQMIDCIFKEYANIELLSYHTDNINFNRNIMKRTNTIDETNLMLKEYSTLKCLEYRQLGLKLLMNILYGYAGASFCGKMPLSDLADSIIMTARDTVHNCIRRINHHTRWNIQIIYGDTDNIFVKLEGRSLQEAFAITNNIVDTATSMNPFPIKLNTQGVLLPCLVISKKKYAGFIYEEISNIWNISTPKFICRGNEIIRCDQYQLVKSTFSKVLIDLFQNHDISSVKRILIYVREQIFLDNIPINDYILYGGLHSNQFKKKIVNSCYLTPESKNLYRNIGYSIEKLPLVIVPFSSFGSVVFPEETTLGWKHLTPLPLLLLPSKYSSIKTNRTHNKDTRIFYQWHVHKLLISGLEKQNNEPKLLVYFSRYYIDYILKPLNQILGLIPILFKLYILSNRGQLKTTILYQWKPKGLHFVYIEDLIPTNRKSNTRSKYMTCKSCMEDGEQTFALIGSNLNSIENKLHEISKICLNCSGCGFQSCEYHNAWHCRFYGIKLILLRRQNYWGSLYFNNILRQY</sequence>
<dbReference type="OrthoDB" id="2414538at2759"/>
<keyword evidence="3" id="KW-0808">Transferase</keyword>
<dbReference type="VEuPathDB" id="CryptoDB:cand_018910"/>
<feature type="domain" description="DNA-directed DNA polymerase family B multifunctional" evidence="6">
    <location>
        <begin position="608"/>
        <end position="965"/>
    </location>
</feature>
<dbReference type="Gene3D" id="3.30.342.10">
    <property type="entry name" value="DNA Polymerase, chain B, domain 1"/>
    <property type="match status" value="1"/>
</dbReference>
<keyword evidence="5" id="KW-0239">DNA-directed DNA polymerase</keyword>
<dbReference type="InterPro" id="IPR023211">
    <property type="entry name" value="DNA_pol_palm_dom_sf"/>
</dbReference>
<dbReference type="InterPro" id="IPR012337">
    <property type="entry name" value="RNaseH-like_sf"/>
</dbReference>
<dbReference type="GO" id="GO:0016035">
    <property type="term" value="C:zeta DNA polymerase complex"/>
    <property type="evidence" value="ECO:0007669"/>
    <property type="project" value="InterPro"/>
</dbReference>
<dbReference type="Gene3D" id="3.90.1600.10">
    <property type="entry name" value="Palm domain of DNA polymerase"/>
    <property type="match status" value="1"/>
</dbReference>
<dbReference type="EMBL" id="LRBS01000125">
    <property type="protein sequence ID" value="OII71052.1"/>
    <property type="molecule type" value="Genomic_DNA"/>
</dbReference>
<organism evidence="7 8">
    <name type="scientific">Cryptosporidium andersoni</name>
    <dbReference type="NCBI Taxonomy" id="117008"/>
    <lineage>
        <taxon>Eukaryota</taxon>
        <taxon>Sar</taxon>
        <taxon>Alveolata</taxon>
        <taxon>Apicomplexa</taxon>
        <taxon>Conoidasida</taxon>
        <taxon>Coccidia</taxon>
        <taxon>Eucoccidiorida</taxon>
        <taxon>Eimeriorina</taxon>
        <taxon>Cryptosporidiidae</taxon>
        <taxon>Cryptosporidium</taxon>
    </lineage>
</organism>
<dbReference type="InterPro" id="IPR042087">
    <property type="entry name" value="DNA_pol_B_thumb"/>
</dbReference>
<evidence type="ECO:0000256" key="4">
    <source>
        <dbReference type="ARBA" id="ARBA00022695"/>
    </source>
</evidence>
<dbReference type="PANTHER" id="PTHR45812">
    <property type="entry name" value="DNA POLYMERASE ZETA CATALYTIC SUBUNIT"/>
    <property type="match status" value="1"/>
</dbReference>
<dbReference type="SUPFAM" id="SSF53098">
    <property type="entry name" value="Ribonuclease H-like"/>
    <property type="match status" value="1"/>
</dbReference>
<name>A0A1J4MDF7_9CRYT</name>
<dbReference type="Pfam" id="PF00136">
    <property type="entry name" value="DNA_pol_B"/>
    <property type="match status" value="1"/>
</dbReference>
<dbReference type="GeneID" id="92366076"/>
<dbReference type="RefSeq" id="XP_067066421.1">
    <property type="nucleotide sequence ID" value="XM_067212124.1"/>
</dbReference>
<dbReference type="GO" id="GO:0003677">
    <property type="term" value="F:DNA binding"/>
    <property type="evidence" value="ECO:0007669"/>
    <property type="project" value="InterPro"/>
</dbReference>
<dbReference type="InterPro" id="IPR030559">
    <property type="entry name" value="PolZ_Rev3"/>
</dbReference>
<comment type="caution">
    <text evidence="7">The sequence shown here is derived from an EMBL/GenBank/DDBJ whole genome shotgun (WGS) entry which is preliminary data.</text>
</comment>
<dbReference type="GO" id="GO:0042276">
    <property type="term" value="P:error-prone translesion synthesis"/>
    <property type="evidence" value="ECO:0007669"/>
    <property type="project" value="TreeGrafter"/>
</dbReference>
<dbReference type="Gene3D" id="3.30.420.10">
    <property type="entry name" value="Ribonuclease H-like superfamily/Ribonuclease H"/>
    <property type="match status" value="1"/>
</dbReference>
<accession>A0A1J4MDF7</accession>
<dbReference type="InterPro" id="IPR006172">
    <property type="entry name" value="DNA-dir_DNA_pol_B"/>
</dbReference>
<reference evidence="7 8" key="1">
    <citation type="submission" date="2016-10" db="EMBL/GenBank/DDBJ databases">
        <title>Reductive evolution of mitochondrial metabolism and differential evolution of invasion-related proteins in Cryptosporidium.</title>
        <authorList>
            <person name="Liu S."/>
            <person name="Roellig D.M."/>
            <person name="Guo Y."/>
            <person name="Li N."/>
            <person name="Frace M.A."/>
            <person name="Tang K."/>
            <person name="Zhang L."/>
            <person name="Feng Y."/>
            <person name="Xiao L."/>
        </authorList>
    </citation>
    <scope>NUCLEOTIDE SEQUENCE [LARGE SCALE GENOMIC DNA]</scope>
    <source>
        <strain evidence="7">30847</strain>
    </source>
</reference>
<evidence type="ECO:0000256" key="5">
    <source>
        <dbReference type="ARBA" id="ARBA00022932"/>
    </source>
</evidence>
<dbReference type="SUPFAM" id="SSF56672">
    <property type="entry name" value="DNA/RNA polymerases"/>
    <property type="match status" value="1"/>
</dbReference>
<dbReference type="Gene3D" id="1.10.132.60">
    <property type="entry name" value="DNA polymerase family B, C-terminal domain"/>
    <property type="match status" value="1"/>
</dbReference>
<gene>
    <name evidence="7" type="ORF">cand_018910</name>
</gene>
<dbReference type="InterPro" id="IPR036397">
    <property type="entry name" value="RNaseH_sf"/>
</dbReference>
<keyword evidence="8" id="KW-1185">Reference proteome</keyword>
<dbReference type="GO" id="GO:0003887">
    <property type="term" value="F:DNA-directed DNA polymerase activity"/>
    <property type="evidence" value="ECO:0007669"/>
    <property type="project" value="UniProtKB-KW"/>
</dbReference>
<protein>
    <recommendedName>
        <fullName evidence="2">DNA-directed DNA polymerase</fullName>
        <ecNumber evidence="2">2.7.7.7</ecNumber>
    </recommendedName>
</protein>
<dbReference type="PANTHER" id="PTHR45812:SF1">
    <property type="entry name" value="DNA POLYMERASE ZETA CATALYTIC SUBUNIT"/>
    <property type="match status" value="1"/>
</dbReference>
<dbReference type="EC" id="2.7.7.7" evidence="2"/>
<dbReference type="Gene3D" id="1.10.287.690">
    <property type="entry name" value="Helix hairpin bin"/>
    <property type="match status" value="1"/>
</dbReference>
<dbReference type="AlphaFoldDB" id="A0A1J4MDF7"/>
<dbReference type="InterPro" id="IPR006134">
    <property type="entry name" value="DNA-dir_DNA_pol_B_multi_dom"/>
</dbReference>